<keyword evidence="3" id="KW-1185">Reference proteome</keyword>
<keyword evidence="1" id="KW-0812">Transmembrane</keyword>
<keyword evidence="1" id="KW-0472">Membrane</keyword>
<dbReference type="AlphaFoldDB" id="A0A5C3LV91"/>
<gene>
    <name evidence="2" type="ORF">BDQ12DRAFT_686480</name>
</gene>
<reference evidence="2 3" key="1">
    <citation type="journal article" date="2019" name="Nat. Ecol. Evol.">
        <title>Megaphylogeny resolves global patterns of mushroom evolution.</title>
        <authorList>
            <person name="Varga T."/>
            <person name="Krizsan K."/>
            <person name="Foldi C."/>
            <person name="Dima B."/>
            <person name="Sanchez-Garcia M."/>
            <person name="Sanchez-Ramirez S."/>
            <person name="Szollosi G.J."/>
            <person name="Szarkandi J.G."/>
            <person name="Papp V."/>
            <person name="Albert L."/>
            <person name="Andreopoulos W."/>
            <person name="Angelini C."/>
            <person name="Antonin V."/>
            <person name="Barry K.W."/>
            <person name="Bougher N.L."/>
            <person name="Buchanan P."/>
            <person name="Buyck B."/>
            <person name="Bense V."/>
            <person name="Catcheside P."/>
            <person name="Chovatia M."/>
            <person name="Cooper J."/>
            <person name="Damon W."/>
            <person name="Desjardin D."/>
            <person name="Finy P."/>
            <person name="Geml J."/>
            <person name="Haridas S."/>
            <person name="Hughes K."/>
            <person name="Justo A."/>
            <person name="Karasinski D."/>
            <person name="Kautmanova I."/>
            <person name="Kiss B."/>
            <person name="Kocsube S."/>
            <person name="Kotiranta H."/>
            <person name="LaButti K.M."/>
            <person name="Lechner B.E."/>
            <person name="Liimatainen K."/>
            <person name="Lipzen A."/>
            <person name="Lukacs Z."/>
            <person name="Mihaltcheva S."/>
            <person name="Morgado L.N."/>
            <person name="Niskanen T."/>
            <person name="Noordeloos M.E."/>
            <person name="Ohm R.A."/>
            <person name="Ortiz-Santana B."/>
            <person name="Ovrebo C."/>
            <person name="Racz N."/>
            <person name="Riley R."/>
            <person name="Savchenko A."/>
            <person name="Shiryaev A."/>
            <person name="Soop K."/>
            <person name="Spirin V."/>
            <person name="Szebenyi C."/>
            <person name="Tomsovsky M."/>
            <person name="Tulloss R.E."/>
            <person name="Uehling J."/>
            <person name="Grigoriev I.V."/>
            <person name="Vagvolgyi C."/>
            <person name="Papp T."/>
            <person name="Martin F.M."/>
            <person name="Miettinen O."/>
            <person name="Hibbett D.S."/>
            <person name="Nagy L.G."/>
        </authorList>
    </citation>
    <scope>NUCLEOTIDE SEQUENCE [LARGE SCALE GENOMIC DNA]</scope>
    <source>
        <strain evidence="2 3">CBS 166.37</strain>
    </source>
</reference>
<evidence type="ECO:0000313" key="3">
    <source>
        <dbReference type="Proteomes" id="UP000308652"/>
    </source>
</evidence>
<name>A0A5C3LV91_9AGAR</name>
<proteinExistence type="predicted"/>
<evidence type="ECO:0000256" key="1">
    <source>
        <dbReference type="SAM" id="Phobius"/>
    </source>
</evidence>
<feature type="transmembrane region" description="Helical" evidence="1">
    <location>
        <begin position="92"/>
        <end position="111"/>
    </location>
</feature>
<dbReference type="Proteomes" id="UP000308652">
    <property type="component" value="Unassembled WGS sequence"/>
</dbReference>
<sequence length="161" mass="17920">MTQYTNPHIPELLEYLSLVLGAGVGMLSSVIVAKLVVYLLHGETKLLALSIFNANKHWVFRLTSFGYHVVIITPIIYSGLRLTYTAEAMDAFDIYVVVVFSMILIGLRCAARRTRKLERQKQANMTILPLHATKITDTGTQVSSADIIEAVDPTIVDNEKL</sequence>
<protein>
    <submittedName>
        <fullName evidence="2">Uncharacterized protein</fullName>
    </submittedName>
</protein>
<dbReference type="EMBL" id="ML213613">
    <property type="protein sequence ID" value="TFK36487.1"/>
    <property type="molecule type" value="Genomic_DNA"/>
</dbReference>
<keyword evidence="1" id="KW-1133">Transmembrane helix</keyword>
<feature type="transmembrane region" description="Helical" evidence="1">
    <location>
        <begin position="58"/>
        <end position="80"/>
    </location>
</feature>
<feature type="transmembrane region" description="Helical" evidence="1">
    <location>
        <begin position="15"/>
        <end position="37"/>
    </location>
</feature>
<accession>A0A5C3LV91</accession>
<evidence type="ECO:0000313" key="2">
    <source>
        <dbReference type="EMBL" id="TFK36487.1"/>
    </source>
</evidence>
<organism evidence="2 3">
    <name type="scientific">Crucibulum laeve</name>
    <dbReference type="NCBI Taxonomy" id="68775"/>
    <lineage>
        <taxon>Eukaryota</taxon>
        <taxon>Fungi</taxon>
        <taxon>Dikarya</taxon>
        <taxon>Basidiomycota</taxon>
        <taxon>Agaricomycotina</taxon>
        <taxon>Agaricomycetes</taxon>
        <taxon>Agaricomycetidae</taxon>
        <taxon>Agaricales</taxon>
        <taxon>Agaricineae</taxon>
        <taxon>Nidulariaceae</taxon>
        <taxon>Crucibulum</taxon>
    </lineage>
</organism>